<dbReference type="GO" id="GO:0006355">
    <property type="term" value="P:regulation of DNA-templated transcription"/>
    <property type="evidence" value="ECO:0007669"/>
    <property type="project" value="UniProtKB-UniRule"/>
</dbReference>
<evidence type="ECO:0000313" key="9">
    <source>
        <dbReference type="EMBL" id="EFR30678.1"/>
    </source>
</evidence>
<dbReference type="eggNOG" id="COG3343">
    <property type="taxonomic scope" value="Bacteria"/>
</dbReference>
<evidence type="ECO:0000256" key="3">
    <source>
        <dbReference type="ARBA" id="ARBA00022679"/>
    </source>
</evidence>
<feature type="domain" description="HTH HARE-type" evidence="8">
    <location>
        <begin position="14"/>
        <end position="81"/>
    </location>
</feature>
<dbReference type="Proteomes" id="UP000005990">
    <property type="component" value="Unassembled WGS sequence"/>
</dbReference>
<evidence type="ECO:0000256" key="5">
    <source>
        <dbReference type="ARBA" id="ARBA00023163"/>
    </source>
</evidence>
<comment type="caution">
    <text evidence="9">The sequence shown here is derived from an EMBL/GenBank/DDBJ whole genome shotgun (WGS) entry which is preliminary data.</text>
</comment>
<evidence type="ECO:0000256" key="2">
    <source>
        <dbReference type="ARBA" id="ARBA00022478"/>
    </source>
</evidence>
<evidence type="ECO:0000259" key="8">
    <source>
        <dbReference type="PROSITE" id="PS51913"/>
    </source>
</evidence>
<comment type="similarity">
    <text evidence="1 6">Belongs to the RpoE family.</text>
</comment>
<keyword evidence="5 6" id="KW-0804">Transcription</keyword>
<evidence type="ECO:0000256" key="1">
    <source>
        <dbReference type="ARBA" id="ARBA00009828"/>
    </source>
</evidence>
<dbReference type="OrthoDB" id="401223at2"/>
<evidence type="ECO:0000256" key="7">
    <source>
        <dbReference type="SAM" id="MobiDB-lite"/>
    </source>
</evidence>
<feature type="region of interest" description="Disordered" evidence="7">
    <location>
        <begin position="167"/>
        <end position="227"/>
    </location>
</feature>
<sequence>MELQAFKGENLNELSMVEVAYAILEETSDVHEFTNLLIKIQDYLNLSESELEEKMARFYTDLNIDGRFISLGENRWGLRAWYAIDAIDEEIVNSLDDEDLPRHRRRKNKSKLNAFSDDEDMIDYNDDDPEDVDDIYDQIDEDEVYETNDDDEEDEADEISDNLTIVADEDLEDEDTELGAYASDLDELGTDNEEIDDDFVAETDEDFDDEYDEEDEEEYVDKEVEED</sequence>
<dbReference type="HAMAP" id="MF_00357">
    <property type="entry name" value="RNApol_bact_RpoE"/>
    <property type="match status" value="1"/>
</dbReference>
<proteinExistence type="inferred from homology"/>
<organism evidence="9 10">
    <name type="scientific">Eremococcus coleocola ACS-139-V-Col8</name>
    <dbReference type="NCBI Taxonomy" id="908337"/>
    <lineage>
        <taxon>Bacteria</taxon>
        <taxon>Bacillati</taxon>
        <taxon>Bacillota</taxon>
        <taxon>Bacilli</taxon>
        <taxon>Lactobacillales</taxon>
        <taxon>Aerococcaceae</taxon>
        <taxon>Eremococcus</taxon>
    </lineage>
</organism>
<protein>
    <recommendedName>
        <fullName evidence="6">Probable DNA-directed RNA polymerase subunit delta</fullName>
    </recommendedName>
    <alternativeName>
        <fullName evidence="6">RNAP delta factor</fullName>
    </alternativeName>
</protein>
<evidence type="ECO:0000313" key="10">
    <source>
        <dbReference type="Proteomes" id="UP000005990"/>
    </source>
</evidence>
<evidence type="ECO:0000256" key="6">
    <source>
        <dbReference type="HAMAP-Rule" id="MF_00357"/>
    </source>
</evidence>
<dbReference type="NCBIfam" id="TIGR04567">
    <property type="entry name" value="RNAP_delt_lowGC"/>
    <property type="match status" value="1"/>
</dbReference>
<dbReference type="RefSeq" id="WP_006418838.1">
    <property type="nucleotide sequence ID" value="NZ_AENN01000017.1"/>
</dbReference>
<dbReference type="STRING" id="908337.HMPREF9257_0704"/>
<evidence type="ECO:0000256" key="4">
    <source>
        <dbReference type="ARBA" id="ARBA00022695"/>
    </source>
</evidence>
<dbReference type="GO" id="GO:0000428">
    <property type="term" value="C:DNA-directed RNA polymerase complex"/>
    <property type="evidence" value="ECO:0007669"/>
    <property type="project" value="UniProtKB-KW"/>
</dbReference>
<name>E4KQZ4_9LACT</name>
<dbReference type="GO" id="GO:0006351">
    <property type="term" value="P:DNA-templated transcription"/>
    <property type="evidence" value="ECO:0007669"/>
    <property type="project" value="InterPro"/>
</dbReference>
<dbReference type="GO" id="GO:0003899">
    <property type="term" value="F:DNA-directed RNA polymerase activity"/>
    <property type="evidence" value="ECO:0007669"/>
    <property type="project" value="UniProtKB-UniRule"/>
</dbReference>
<feature type="compositionally biased region" description="Acidic residues" evidence="7">
    <location>
        <begin position="184"/>
        <end position="227"/>
    </location>
</feature>
<dbReference type="InterPro" id="IPR038087">
    <property type="entry name" value="RNAP_delta_N_dom_sf"/>
</dbReference>
<keyword evidence="10" id="KW-1185">Reference proteome</keyword>
<keyword evidence="3 6" id="KW-0808">Transferase</keyword>
<dbReference type="PROSITE" id="PS51913">
    <property type="entry name" value="HTH_HARE"/>
    <property type="match status" value="1"/>
</dbReference>
<dbReference type="InterPro" id="IPR029757">
    <property type="entry name" value="RpoE"/>
</dbReference>
<comment type="function">
    <text evidence="6">Participates in both the initiation and recycling phases of transcription. In the presence of the delta subunit, RNAP displays an increased specificity of transcription, a decreased affinity for nucleic acids, and an increased efficiency of RNA synthesis because of enhanced recycling.</text>
</comment>
<dbReference type="Pfam" id="PF05066">
    <property type="entry name" value="HARE-HTH"/>
    <property type="match status" value="1"/>
</dbReference>
<accession>E4KQZ4</accession>
<dbReference type="Gene3D" id="1.10.10.1250">
    <property type="entry name" value="RNA polymerase, subunit delta, N-terminal domain"/>
    <property type="match status" value="1"/>
</dbReference>
<gene>
    <name evidence="6 9" type="primary">rpoE</name>
    <name evidence="9" type="ORF">HMPREF9257_0704</name>
</gene>
<reference evidence="9 10" key="1">
    <citation type="submission" date="2010-10" db="EMBL/GenBank/DDBJ databases">
        <authorList>
            <person name="Durkin A.S."/>
            <person name="Madupu R."/>
            <person name="Torralba M."/>
            <person name="Gillis M."/>
            <person name="Methe B."/>
            <person name="Sutton G."/>
            <person name="Nelson K.E."/>
        </authorList>
    </citation>
    <scope>NUCLEOTIDE SEQUENCE [LARGE SCALE GENOMIC DNA]</scope>
    <source>
        <strain evidence="9 10">ACS-139-V-Col8</strain>
    </source>
</reference>
<feature type="compositionally biased region" description="Acidic residues" evidence="7">
    <location>
        <begin position="167"/>
        <end position="177"/>
    </location>
</feature>
<dbReference type="AlphaFoldDB" id="E4KQZ4"/>
<keyword evidence="4 6" id="KW-0548">Nucleotidyltransferase</keyword>
<dbReference type="InterPro" id="IPR007759">
    <property type="entry name" value="Asxl_HARE-HTH"/>
</dbReference>
<keyword evidence="2 6" id="KW-0240">DNA-directed RNA polymerase</keyword>
<comment type="subunit">
    <text evidence="6">RNAP is composed of a core of 2 alpha, a beta and a beta' subunits. The core is associated with a delta subunit and one of several sigma factors.</text>
</comment>
<dbReference type="EMBL" id="AENN01000017">
    <property type="protein sequence ID" value="EFR30678.1"/>
    <property type="molecule type" value="Genomic_DNA"/>
</dbReference>